<keyword evidence="2" id="KW-1133">Transmembrane helix</keyword>
<proteinExistence type="predicted"/>
<evidence type="ECO:0000256" key="2">
    <source>
        <dbReference type="SAM" id="Phobius"/>
    </source>
</evidence>
<feature type="compositionally biased region" description="Basic and acidic residues" evidence="1">
    <location>
        <begin position="134"/>
        <end position="146"/>
    </location>
</feature>
<feature type="transmembrane region" description="Helical" evidence="2">
    <location>
        <begin position="183"/>
        <end position="207"/>
    </location>
</feature>
<accession>A0ABW1NH27</accession>
<keyword evidence="2" id="KW-0472">Membrane</keyword>
<organism evidence="3 4">
    <name type="scientific">Sphaerisporangium aureirubrum</name>
    <dbReference type="NCBI Taxonomy" id="1544736"/>
    <lineage>
        <taxon>Bacteria</taxon>
        <taxon>Bacillati</taxon>
        <taxon>Actinomycetota</taxon>
        <taxon>Actinomycetes</taxon>
        <taxon>Streptosporangiales</taxon>
        <taxon>Streptosporangiaceae</taxon>
        <taxon>Sphaerisporangium</taxon>
    </lineage>
</organism>
<evidence type="ECO:0000313" key="3">
    <source>
        <dbReference type="EMBL" id="MFC6082253.1"/>
    </source>
</evidence>
<protein>
    <submittedName>
        <fullName evidence="3">Uncharacterized protein</fullName>
    </submittedName>
</protein>
<evidence type="ECO:0000313" key="4">
    <source>
        <dbReference type="Proteomes" id="UP001596137"/>
    </source>
</evidence>
<gene>
    <name evidence="3" type="ORF">ACFP1K_13895</name>
</gene>
<dbReference type="EMBL" id="JBHSRF010000015">
    <property type="protein sequence ID" value="MFC6082253.1"/>
    <property type="molecule type" value="Genomic_DNA"/>
</dbReference>
<dbReference type="RefSeq" id="WP_380751879.1">
    <property type="nucleotide sequence ID" value="NZ_JBHSRF010000015.1"/>
</dbReference>
<keyword evidence="4" id="KW-1185">Reference proteome</keyword>
<reference evidence="4" key="1">
    <citation type="journal article" date="2019" name="Int. J. Syst. Evol. Microbiol.">
        <title>The Global Catalogue of Microorganisms (GCM) 10K type strain sequencing project: providing services to taxonomists for standard genome sequencing and annotation.</title>
        <authorList>
            <consortium name="The Broad Institute Genomics Platform"/>
            <consortium name="The Broad Institute Genome Sequencing Center for Infectious Disease"/>
            <person name="Wu L."/>
            <person name="Ma J."/>
        </authorList>
    </citation>
    <scope>NUCLEOTIDE SEQUENCE [LARGE SCALE GENOMIC DNA]</scope>
    <source>
        <strain evidence="4">JCM 30346</strain>
    </source>
</reference>
<evidence type="ECO:0000256" key="1">
    <source>
        <dbReference type="SAM" id="MobiDB-lite"/>
    </source>
</evidence>
<name>A0ABW1NH27_9ACTN</name>
<keyword evidence="2" id="KW-0812">Transmembrane</keyword>
<comment type="caution">
    <text evidence="3">The sequence shown here is derived from an EMBL/GenBank/DDBJ whole genome shotgun (WGS) entry which is preliminary data.</text>
</comment>
<feature type="region of interest" description="Disordered" evidence="1">
    <location>
        <begin position="126"/>
        <end position="160"/>
    </location>
</feature>
<sequence>MSPVLLVTIVAIGAAAAGFPAARASHAAGSDDPRDHRIGVSVTRVDCPAGRAEVVMNAPRDRDAAEYSVHQDGKLIRNGLLWPGVERTIPVHVDPQDTDRVGVTIEGQGTTTYRLRSTCDSREDSYAEYQASSYRHEESSSDDSRDSATSTRGHHHNPLIRHGYRYNPLIRGSLPHTGPPTDFYAKVATALGLTISGSLLLWLALLWPHPTPRGLHPHMTLRPCTRRRPT</sequence>
<dbReference type="Proteomes" id="UP001596137">
    <property type="component" value="Unassembled WGS sequence"/>
</dbReference>